<dbReference type="NCBIfam" id="TIGR04131">
    <property type="entry name" value="Bac_Flav_CTERM"/>
    <property type="match status" value="1"/>
</dbReference>
<proteinExistence type="predicted"/>
<dbReference type="GO" id="GO:0005975">
    <property type="term" value="P:carbohydrate metabolic process"/>
    <property type="evidence" value="ECO:0007669"/>
    <property type="project" value="UniProtKB-ARBA"/>
</dbReference>
<dbReference type="EMBL" id="CP042831">
    <property type="protein sequence ID" value="QEE50826.1"/>
    <property type="molecule type" value="Genomic_DNA"/>
</dbReference>
<dbReference type="SUPFAM" id="SSF49899">
    <property type="entry name" value="Concanavalin A-like lectins/glucanases"/>
    <property type="match status" value="1"/>
</dbReference>
<evidence type="ECO:0000313" key="3">
    <source>
        <dbReference type="Proteomes" id="UP000321222"/>
    </source>
</evidence>
<dbReference type="Pfam" id="PF13585">
    <property type="entry name" value="CHU_C"/>
    <property type="match status" value="1"/>
</dbReference>
<dbReference type="InterPro" id="IPR050258">
    <property type="entry name" value="Leguminous_Lectin"/>
</dbReference>
<dbReference type="Pfam" id="PF18483">
    <property type="entry name" value="Lectin_L-type_dom"/>
    <property type="match status" value="1"/>
</dbReference>
<dbReference type="Gene3D" id="2.60.120.200">
    <property type="match status" value="1"/>
</dbReference>
<dbReference type="AlphaFoldDB" id="A0A5B9FXX7"/>
<evidence type="ECO:0000313" key="2">
    <source>
        <dbReference type="EMBL" id="QEE50826.1"/>
    </source>
</evidence>
<dbReference type="OrthoDB" id="1391397at2"/>
<dbReference type="GO" id="GO:0004553">
    <property type="term" value="F:hydrolase activity, hydrolyzing O-glycosyl compounds"/>
    <property type="evidence" value="ECO:0007669"/>
    <property type="project" value="UniProtKB-ARBA"/>
</dbReference>
<dbReference type="InterPro" id="IPR019825">
    <property type="entry name" value="Lectin_legB_Mn/Ca_BS"/>
</dbReference>
<dbReference type="PROSITE" id="PS00307">
    <property type="entry name" value="LECTIN_LEGUME_BETA"/>
    <property type="match status" value="1"/>
</dbReference>
<organism evidence="2 3">
    <name type="scientific">Flavobacterium alkalisoli</name>
    <dbReference type="NCBI Taxonomy" id="2602769"/>
    <lineage>
        <taxon>Bacteria</taxon>
        <taxon>Pseudomonadati</taxon>
        <taxon>Bacteroidota</taxon>
        <taxon>Flavobacteriia</taxon>
        <taxon>Flavobacteriales</taxon>
        <taxon>Flavobacteriaceae</taxon>
        <taxon>Flavobacterium</taxon>
    </lineage>
</organism>
<dbReference type="Proteomes" id="UP000321222">
    <property type="component" value="Chromosome"/>
</dbReference>
<keyword evidence="3" id="KW-1185">Reference proteome</keyword>
<reference evidence="2 3" key="1">
    <citation type="submission" date="2019-08" db="EMBL/GenBank/DDBJ databases">
        <title>Flavobacterium alkalisoli sp. nov., isolated from rhizosphere soil of Suaeda salsa.</title>
        <authorList>
            <person name="Sun J.-Q."/>
            <person name="Xu L."/>
        </authorList>
    </citation>
    <scope>NUCLEOTIDE SEQUENCE [LARGE SCALE GENOMIC DNA]</scope>
    <source>
        <strain evidence="2 3">XS-5</strain>
    </source>
</reference>
<name>A0A5B9FXX7_9FLAO</name>
<accession>A0A5B9FXX7</accession>
<feature type="signal peptide" evidence="1">
    <location>
        <begin position="1"/>
        <end position="28"/>
    </location>
</feature>
<dbReference type="InterPro" id="IPR026341">
    <property type="entry name" value="T9SS_type_B"/>
</dbReference>
<dbReference type="RefSeq" id="WP_147584272.1">
    <property type="nucleotide sequence ID" value="NZ_CP042831.1"/>
</dbReference>
<evidence type="ECO:0000256" key="1">
    <source>
        <dbReference type="SAM" id="SignalP"/>
    </source>
</evidence>
<protein>
    <submittedName>
        <fullName evidence="2">T9SS type B sorting domain-containing protein</fullName>
    </submittedName>
</protein>
<dbReference type="InterPro" id="IPR056573">
    <property type="entry name" value="Lectin_L-type_dom"/>
</dbReference>
<dbReference type="CDD" id="cd01951">
    <property type="entry name" value="lectin_L-type"/>
    <property type="match status" value="1"/>
</dbReference>
<sequence length="764" mass="82572">MKKNHQPINKQVKLLFAACLLFSIKSLAQLTPTFVNNASATGDGCYTITTNQQSNSGAAWYDNPIDLTQDFDIVFNAYFGSNINGADGMTFVLKTTPDAVIGIIGGGMGYRNLPDQPSLAVEFDTFRNTTTASGEVINDPTYNHIALQKNGNTSHVSPDNLVAPVQASPTSTNIKNGQEHEVKILWRAETQTFTVIFDCSERFSYTSDLVNDVFEGTSTVYFGFTGSTGSLSNNHYICFKYISFLDINLQDYTICSGEQVDTIDANYTGATSYEWSPATGVSDITIPNPVFTPTETTTYTLTITDNCGETIEQEFTIEVSDLSAEINAVNSSVCNGTDAQFTVTGTPDAEVAYTINGGTQETIILDVNGEAVITLPSVTENQLIELVSIALLQAPFCQVDITASASVEVIGEDASFIITPTCSGATATITGDEGGTFAFNPSPVDGAIIDSATGEITNGTPGAVYSVEYTTQGNCSVSSIVEVALFPEVMFNEPEALVECDSNNGFAEFDLSIAASQIQAGNNMAISFYESQVEAETGDASAQLPVTYTNTVANNQVLWVRVEDNTTGCYAITQLELIIEGLPVLNTPNDLYSCNTNADGISIFDLTENEDVIVNNDQYLSVSYFYDNNGTMVGITNPSAFQNTVSGEQLIWVTVENTSGCTASVSFNIYTGQCFIQRGISPNGDGMNDFFDLTGFEVQQLNVYNRYGEKVYSFSHYTNEWGGQSDNGSELPSGTYYYSINFSDPNPTYGSQHTGWIYINRQVN</sequence>
<keyword evidence="1" id="KW-0732">Signal</keyword>
<feature type="chain" id="PRO_5023056916" evidence="1">
    <location>
        <begin position="29"/>
        <end position="764"/>
    </location>
</feature>
<dbReference type="KEGG" id="fak:FUA48_14935"/>
<dbReference type="InterPro" id="IPR013320">
    <property type="entry name" value="ConA-like_dom_sf"/>
</dbReference>
<dbReference type="PANTHER" id="PTHR32401:SF48">
    <property type="entry name" value="LEGUME LECTIN DOMAIN-CONTAINING PROTEIN"/>
    <property type="match status" value="1"/>
</dbReference>
<gene>
    <name evidence="2" type="ORF">FUA48_14935</name>
</gene>
<dbReference type="PANTHER" id="PTHR32401">
    <property type="entry name" value="CONCANAVALIN A-LIKE LECTIN FAMILY PROTEIN"/>
    <property type="match status" value="1"/>
</dbReference>